<evidence type="ECO:0000256" key="1">
    <source>
        <dbReference type="ARBA" id="ARBA00007274"/>
    </source>
</evidence>
<sequence length="223" mass="24971">MLKIVIQVLFLFFPWRVRRRVLNAIPGFSIHRDARIGLSLILADECVLEAKTYIGHLNYIGRLDRLQMDEDAVIGNLNWIGGLSTRLNSPAFRNRTKRRSDLIMRKASLVMSQHYIDCTDRIEFRQFCGLAGFRSQLLTHGVNPMSARQTCSPITIGAYTMIGTGVIILQGVTIPDYCVVASGAVVTHVAPQEYSMIGGNPAVHQRDIPKTAKIFHRTAFTVT</sequence>
<protein>
    <recommendedName>
        <fullName evidence="4">Acyltransferase</fullName>
    </recommendedName>
</protein>
<dbReference type="RefSeq" id="WP_197967431.1">
    <property type="nucleotide sequence ID" value="NZ_JACEGD010000019.1"/>
</dbReference>
<organism evidence="2 3">
    <name type="scientific">Bradyrhizobium diversitatis</name>
    <dbReference type="NCBI Taxonomy" id="2755406"/>
    <lineage>
        <taxon>Bacteria</taxon>
        <taxon>Pseudomonadati</taxon>
        <taxon>Pseudomonadota</taxon>
        <taxon>Alphaproteobacteria</taxon>
        <taxon>Hyphomicrobiales</taxon>
        <taxon>Nitrobacteraceae</taxon>
        <taxon>Bradyrhizobium</taxon>
    </lineage>
</organism>
<gene>
    <name evidence="2" type="ORF">H1B27_21475</name>
</gene>
<dbReference type="Gene3D" id="2.160.10.10">
    <property type="entry name" value="Hexapeptide repeat proteins"/>
    <property type="match status" value="1"/>
</dbReference>
<dbReference type="EMBL" id="JACEGD010000019">
    <property type="protein sequence ID" value="MBH5388842.1"/>
    <property type="molecule type" value="Genomic_DNA"/>
</dbReference>
<comment type="similarity">
    <text evidence="1">Belongs to the transferase hexapeptide repeat family.</text>
</comment>
<evidence type="ECO:0008006" key="4">
    <source>
        <dbReference type="Google" id="ProtNLM"/>
    </source>
</evidence>
<dbReference type="InterPro" id="IPR011004">
    <property type="entry name" value="Trimer_LpxA-like_sf"/>
</dbReference>
<evidence type="ECO:0000313" key="2">
    <source>
        <dbReference type="EMBL" id="MBH5388842.1"/>
    </source>
</evidence>
<dbReference type="InterPro" id="IPR001451">
    <property type="entry name" value="Hexapep"/>
</dbReference>
<proteinExistence type="inferred from homology"/>
<dbReference type="InterPro" id="IPR050179">
    <property type="entry name" value="Trans_hexapeptide_repeat"/>
</dbReference>
<dbReference type="SUPFAM" id="SSF51161">
    <property type="entry name" value="Trimeric LpxA-like enzymes"/>
    <property type="match status" value="1"/>
</dbReference>
<comment type="caution">
    <text evidence="2">The sequence shown here is derived from an EMBL/GenBank/DDBJ whole genome shotgun (WGS) entry which is preliminary data.</text>
</comment>
<accession>A0ABS0P6C4</accession>
<evidence type="ECO:0000313" key="3">
    <source>
        <dbReference type="Proteomes" id="UP001194539"/>
    </source>
</evidence>
<dbReference type="Proteomes" id="UP001194539">
    <property type="component" value="Unassembled WGS sequence"/>
</dbReference>
<dbReference type="Pfam" id="PF00132">
    <property type="entry name" value="Hexapep"/>
    <property type="match status" value="1"/>
</dbReference>
<keyword evidence="3" id="KW-1185">Reference proteome</keyword>
<name>A0ABS0P6C4_9BRAD</name>
<reference evidence="2 3" key="1">
    <citation type="submission" date="2020-07" db="EMBL/GenBank/DDBJ databases">
        <title>Bradyrhizobium diversity isolated from nodules of indigenous legumes of Western Australia.</title>
        <authorList>
            <person name="Klepa M.S."/>
        </authorList>
    </citation>
    <scope>NUCLEOTIDE SEQUENCE [LARGE SCALE GENOMIC DNA]</scope>
    <source>
        <strain evidence="2 3">CNPSo 4019</strain>
    </source>
</reference>
<dbReference type="PANTHER" id="PTHR43300">
    <property type="entry name" value="ACETYLTRANSFERASE"/>
    <property type="match status" value="1"/>
</dbReference>